<gene>
    <name evidence="4" type="primary">DEFB129</name>
</gene>
<feature type="region of interest" description="Disordered" evidence="1">
    <location>
        <begin position="136"/>
        <end position="160"/>
    </location>
</feature>
<sequence length="160" mass="17333">MKLLFPIFASLMLQTQVNTELFALKKCLKGFGKCKNHCAVSEKEIMMCKKKKCCIEPKAAQVIKNFIQSEILHTSNKDSQALFKKFKSSNVKIPTEYHISSILPQIVSISPSANTSTIVITNATTLNSITTITAASTKSDTTKSSNSAIASTPAPPPSPP</sequence>
<dbReference type="CTD" id="140881"/>
<evidence type="ECO:0000313" key="4">
    <source>
        <dbReference type="RefSeq" id="XP_006860779.1"/>
    </source>
</evidence>
<dbReference type="GeneID" id="102812761"/>
<dbReference type="OrthoDB" id="9607806at2759"/>
<protein>
    <submittedName>
        <fullName evidence="4">Beta-defensin 129</fullName>
    </submittedName>
</protein>
<dbReference type="RefSeq" id="XP_006860779.1">
    <property type="nucleotide sequence ID" value="XM_006860717.1"/>
</dbReference>
<feature type="chain" id="PRO_5039504482" evidence="2">
    <location>
        <begin position="20"/>
        <end position="160"/>
    </location>
</feature>
<dbReference type="AlphaFoldDB" id="A0A9B0TI07"/>
<name>A0A9B0TI07_CHRAS</name>
<feature type="compositionally biased region" description="Low complexity" evidence="1">
    <location>
        <begin position="136"/>
        <end position="152"/>
    </location>
</feature>
<organism evidence="3 4">
    <name type="scientific">Chrysochloris asiatica</name>
    <name type="common">Cape golden mole</name>
    <dbReference type="NCBI Taxonomy" id="185453"/>
    <lineage>
        <taxon>Eukaryota</taxon>
        <taxon>Metazoa</taxon>
        <taxon>Chordata</taxon>
        <taxon>Craniata</taxon>
        <taxon>Vertebrata</taxon>
        <taxon>Euteleostomi</taxon>
        <taxon>Mammalia</taxon>
        <taxon>Eutheria</taxon>
        <taxon>Afrotheria</taxon>
        <taxon>Chrysochloridae</taxon>
        <taxon>Chrysochlorinae</taxon>
        <taxon>Chrysochloris</taxon>
    </lineage>
</organism>
<proteinExistence type="predicted"/>
<reference evidence="4" key="1">
    <citation type="submission" date="2025-08" db="UniProtKB">
        <authorList>
            <consortium name="RefSeq"/>
        </authorList>
    </citation>
    <scope>IDENTIFICATION</scope>
    <source>
        <tissue evidence="4">Spleen</tissue>
    </source>
</reference>
<accession>A0A9B0TI07</accession>
<evidence type="ECO:0000313" key="3">
    <source>
        <dbReference type="Proteomes" id="UP000504623"/>
    </source>
</evidence>
<keyword evidence="3" id="KW-1185">Reference proteome</keyword>
<evidence type="ECO:0000256" key="1">
    <source>
        <dbReference type="SAM" id="MobiDB-lite"/>
    </source>
</evidence>
<evidence type="ECO:0000256" key="2">
    <source>
        <dbReference type="SAM" id="SignalP"/>
    </source>
</evidence>
<feature type="signal peptide" evidence="2">
    <location>
        <begin position="1"/>
        <end position="19"/>
    </location>
</feature>
<keyword evidence="2" id="KW-0732">Signal</keyword>
<dbReference type="Proteomes" id="UP000504623">
    <property type="component" value="Unplaced"/>
</dbReference>